<sequence length="328" mass="32794">MTGLLVGIDVGGTKTHLRAQSTTGRITADLVTPTTGWHAATWSTRADLLVDWVGSAVGGAAVAAVAVGARGCDTEEQARDLGDAFAPRVSVPVVVVNDAQLLGPALDRDGSICLIAGTGSIAVGQGPDGRPLFAGGHGWLVGDDGGGTGLVREAVRGLLQSQDHGDRDEILFRYLCAAAGVDDSQDLATALASRPLAEWSGWAAALFRAAGDGSPVAGRTVAAGARSLAELVRALVRRGAESRSVVMGGGVVTAQPSYAALVADRIRGTVGAVEVLVLEEPPVAGAVRLAGQLAGTTAPVAAGPAPSADSPTAPLRQPSVPSSPKGTS</sequence>
<dbReference type="RefSeq" id="WP_188941170.1">
    <property type="nucleotide sequence ID" value="NZ_BMNA01000003.1"/>
</dbReference>
<dbReference type="PANTHER" id="PTHR43190">
    <property type="entry name" value="N-ACETYL-D-GLUCOSAMINE KINASE"/>
    <property type="match status" value="1"/>
</dbReference>
<organism evidence="3 4">
    <name type="scientific">Nakamurella endophytica</name>
    <dbReference type="NCBI Taxonomy" id="1748367"/>
    <lineage>
        <taxon>Bacteria</taxon>
        <taxon>Bacillati</taxon>
        <taxon>Actinomycetota</taxon>
        <taxon>Actinomycetes</taxon>
        <taxon>Nakamurellales</taxon>
        <taxon>Nakamurellaceae</taxon>
        <taxon>Nakamurella</taxon>
    </lineage>
</organism>
<dbReference type="InterPro" id="IPR043129">
    <property type="entry name" value="ATPase_NBD"/>
</dbReference>
<evidence type="ECO:0000259" key="2">
    <source>
        <dbReference type="Pfam" id="PF01869"/>
    </source>
</evidence>
<protein>
    <submittedName>
        <fullName evidence="3">ATPase</fullName>
    </submittedName>
</protein>
<evidence type="ECO:0000256" key="1">
    <source>
        <dbReference type="SAM" id="MobiDB-lite"/>
    </source>
</evidence>
<comment type="caution">
    <text evidence="3">The sequence shown here is derived from an EMBL/GenBank/DDBJ whole genome shotgun (WGS) entry which is preliminary data.</text>
</comment>
<feature type="domain" description="ATPase BadF/BadG/BcrA/BcrD type" evidence="2">
    <location>
        <begin position="6"/>
        <end position="287"/>
    </location>
</feature>
<gene>
    <name evidence="3" type="ORF">GCM10011594_17920</name>
</gene>
<keyword evidence="4" id="KW-1185">Reference proteome</keyword>
<feature type="compositionally biased region" description="Low complexity" evidence="1">
    <location>
        <begin position="298"/>
        <end position="314"/>
    </location>
</feature>
<dbReference type="EMBL" id="BMNA01000003">
    <property type="protein sequence ID" value="GGL98450.1"/>
    <property type="molecule type" value="Genomic_DNA"/>
</dbReference>
<name>A0A917WFC4_9ACTN</name>
<dbReference type="Pfam" id="PF01869">
    <property type="entry name" value="BcrAD_BadFG"/>
    <property type="match status" value="1"/>
</dbReference>
<dbReference type="Gene3D" id="3.30.420.40">
    <property type="match status" value="2"/>
</dbReference>
<dbReference type="Proteomes" id="UP000655208">
    <property type="component" value="Unassembled WGS sequence"/>
</dbReference>
<feature type="region of interest" description="Disordered" evidence="1">
    <location>
        <begin position="298"/>
        <end position="328"/>
    </location>
</feature>
<dbReference type="SUPFAM" id="SSF53067">
    <property type="entry name" value="Actin-like ATPase domain"/>
    <property type="match status" value="2"/>
</dbReference>
<feature type="compositionally biased region" description="Polar residues" evidence="1">
    <location>
        <begin position="319"/>
        <end position="328"/>
    </location>
</feature>
<dbReference type="InterPro" id="IPR052519">
    <property type="entry name" value="Euk-type_GlcNAc_Kinase"/>
</dbReference>
<dbReference type="AlphaFoldDB" id="A0A917WFC4"/>
<dbReference type="InterPro" id="IPR002731">
    <property type="entry name" value="ATPase_BadF"/>
</dbReference>
<accession>A0A917WFC4</accession>
<dbReference type="PANTHER" id="PTHR43190:SF3">
    <property type="entry name" value="N-ACETYL-D-GLUCOSAMINE KINASE"/>
    <property type="match status" value="1"/>
</dbReference>
<evidence type="ECO:0000313" key="4">
    <source>
        <dbReference type="Proteomes" id="UP000655208"/>
    </source>
</evidence>
<proteinExistence type="predicted"/>
<evidence type="ECO:0000313" key="3">
    <source>
        <dbReference type="EMBL" id="GGL98450.1"/>
    </source>
</evidence>
<reference evidence="3" key="1">
    <citation type="journal article" date="2014" name="Int. J. Syst. Evol. Microbiol.">
        <title>Complete genome sequence of Corynebacterium casei LMG S-19264T (=DSM 44701T), isolated from a smear-ripened cheese.</title>
        <authorList>
            <consortium name="US DOE Joint Genome Institute (JGI-PGF)"/>
            <person name="Walter F."/>
            <person name="Albersmeier A."/>
            <person name="Kalinowski J."/>
            <person name="Ruckert C."/>
        </authorList>
    </citation>
    <scope>NUCLEOTIDE SEQUENCE</scope>
    <source>
        <strain evidence="3">CGMCC 4.7308</strain>
    </source>
</reference>
<reference evidence="3" key="2">
    <citation type="submission" date="2020-09" db="EMBL/GenBank/DDBJ databases">
        <authorList>
            <person name="Sun Q."/>
            <person name="Zhou Y."/>
        </authorList>
    </citation>
    <scope>NUCLEOTIDE SEQUENCE</scope>
    <source>
        <strain evidence="3">CGMCC 4.7308</strain>
    </source>
</reference>